<dbReference type="Gene3D" id="2.60.40.10">
    <property type="entry name" value="Immunoglobulins"/>
    <property type="match status" value="1"/>
</dbReference>
<dbReference type="Gene3D" id="2.130.10.80">
    <property type="entry name" value="Galactose oxidase/kelch, beta-propeller"/>
    <property type="match status" value="1"/>
</dbReference>
<evidence type="ECO:0000313" key="4">
    <source>
        <dbReference type="EMBL" id="VFQ63222.1"/>
    </source>
</evidence>
<dbReference type="SUPFAM" id="SSF81296">
    <property type="entry name" value="E set domains"/>
    <property type="match status" value="1"/>
</dbReference>
<dbReference type="InterPro" id="IPR037293">
    <property type="entry name" value="Gal_Oxidase_central_sf"/>
</dbReference>
<dbReference type="Pfam" id="PF07250">
    <property type="entry name" value="Glyoxal_oxid_N"/>
    <property type="match status" value="1"/>
</dbReference>
<sequence length="238" mass="26155">MFLYCGRIKITDQDPKWEMEKMPMARLMGDMVILPNGEILIINGAASGYALWNMRGDPVKTPVLYQPDKPAGSRFLSQEPSTIPRSYPSTAILVRDGRVLVGGSNPHMYNTSRDDDGLPKELRLEAFSPSYLTDPSSASKRPSIVTPASQARFRYGDTFPVLFHAAGEVDHDQIAVTMVAPPFNTHSFSMNQRHMYLDHVISTPPAHLIPPKRGKGAVVAERSTAGILPLLCGSSECT</sequence>
<protein>
    <submittedName>
        <fullName evidence="4">Uncharacterized protein</fullName>
    </submittedName>
</protein>
<dbReference type="PANTHER" id="PTHR32208">
    <property type="entry name" value="SECRETED PROTEIN-RELATED"/>
    <property type="match status" value="1"/>
</dbReference>
<feature type="domain" description="Galactose oxidase-like Early set" evidence="3">
    <location>
        <begin position="141"/>
        <end position="200"/>
    </location>
</feature>
<evidence type="ECO:0000259" key="2">
    <source>
        <dbReference type="Pfam" id="PF07250"/>
    </source>
</evidence>
<evidence type="ECO:0000313" key="5">
    <source>
        <dbReference type="Proteomes" id="UP000595140"/>
    </source>
</evidence>
<dbReference type="SUPFAM" id="SSF50965">
    <property type="entry name" value="Galactose oxidase, central domain"/>
    <property type="match status" value="1"/>
</dbReference>
<accession>A0A484KMC5</accession>
<feature type="domain" description="Glyoxal oxidase N-terminal" evidence="2">
    <location>
        <begin position="5"/>
        <end position="131"/>
    </location>
</feature>
<dbReference type="Pfam" id="PF09118">
    <property type="entry name" value="GO-like_E_set"/>
    <property type="match status" value="1"/>
</dbReference>
<dbReference type="InterPro" id="IPR013783">
    <property type="entry name" value="Ig-like_fold"/>
</dbReference>
<reference evidence="4 5" key="1">
    <citation type="submission" date="2018-04" db="EMBL/GenBank/DDBJ databases">
        <authorList>
            <person name="Vogel A."/>
        </authorList>
    </citation>
    <scope>NUCLEOTIDE SEQUENCE [LARGE SCALE GENOMIC DNA]</scope>
</reference>
<dbReference type="EMBL" id="OOIL02000273">
    <property type="protein sequence ID" value="VFQ63222.1"/>
    <property type="molecule type" value="Genomic_DNA"/>
</dbReference>
<dbReference type="InterPro" id="IPR009880">
    <property type="entry name" value="Glyoxal_oxidase_N"/>
</dbReference>
<name>A0A484KMC5_9ASTE</name>
<dbReference type="AlphaFoldDB" id="A0A484KMC5"/>
<keyword evidence="1" id="KW-0732">Signal</keyword>
<proteinExistence type="predicted"/>
<dbReference type="InterPro" id="IPR014756">
    <property type="entry name" value="Ig_E-set"/>
</dbReference>
<dbReference type="PANTHER" id="PTHR32208:SF62">
    <property type="entry name" value="OXIDASE, PUTATIVE, EXPRESSED-RELATED"/>
    <property type="match status" value="1"/>
</dbReference>
<gene>
    <name evidence="4" type="ORF">CCAM_LOCUS4998</name>
</gene>
<organism evidence="4 5">
    <name type="scientific">Cuscuta campestris</name>
    <dbReference type="NCBI Taxonomy" id="132261"/>
    <lineage>
        <taxon>Eukaryota</taxon>
        <taxon>Viridiplantae</taxon>
        <taxon>Streptophyta</taxon>
        <taxon>Embryophyta</taxon>
        <taxon>Tracheophyta</taxon>
        <taxon>Spermatophyta</taxon>
        <taxon>Magnoliopsida</taxon>
        <taxon>eudicotyledons</taxon>
        <taxon>Gunneridae</taxon>
        <taxon>Pentapetalae</taxon>
        <taxon>asterids</taxon>
        <taxon>lamiids</taxon>
        <taxon>Solanales</taxon>
        <taxon>Convolvulaceae</taxon>
        <taxon>Cuscuteae</taxon>
        <taxon>Cuscuta</taxon>
        <taxon>Cuscuta subgen. Grammica</taxon>
        <taxon>Cuscuta sect. Cleistogrammica</taxon>
    </lineage>
</organism>
<dbReference type="OrthoDB" id="2019572at2759"/>
<evidence type="ECO:0000256" key="1">
    <source>
        <dbReference type="ARBA" id="ARBA00022729"/>
    </source>
</evidence>
<dbReference type="InterPro" id="IPR015202">
    <property type="entry name" value="GO-like_E_set"/>
</dbReference>
<keyword evidence="5" id="KW-1185">Reference proteome</keyword>
<dbReference type="InterPro" id="IPR011043">
    <property type="entry name" value="Gal_Oxase/kelch_b-propeller"/>
</dbReference>
<evidence type="ECO:0000259" key="3">
    <source>
        <dbReference type="Pfam" id="PF09118"/>
    </source>
</evidence>
<dbReference type="Proteomes" id="UP000595140">
    <property type="component" value="Unassembled WGS sequence"/>
</dbReference>